<gene>
    <name evidence="1" type="ORF">HannXRQ_Chr10g0299181</name>
</gene>
<protein>
    <submittedName>
        <fullName evidence="1">Uncharacterized protein</fullName>
    </submittedName>
</protein>
<dbReference type="EMBL" id="CM007899">
    <property type="protein sequence ID" value="OTG11481.1"/>
    <property type="molecule type" value="Genomic_DNA"/>
</dbReference>
<dbReference type="AlphaFoldDB" id="A0A251TN99"/>
<sequence length="54" mass="6355">MAFNRVIRCICYIINCCSNCQQQAKIKYPELVLWQWRRCWRGGLQGPVLRSGHG</sequence>
<accession>A0A251TN99</accession>
<evidence type="ECO:0000313" key="1">
    <source>
        <dbReference type="EMBL" id="OTG11481.1"/>
    </source>
</evidence>
<reference evidence="2" key="1">
    <citation type="journal article" date="2017" name="Nature">
        <title>The sunflower genome provides insights into oil metabolism, flowering and Asterid evolution.</title>
        <authorList>
            <person name="Badouin H."/>
            <person name="Gouzy J."/>
            <person name="Grassa C.J."/>
            <person name="Murat F."/>
            <person name="Staton S.E."/>
            <person name="Cottret L."/>
            <person name="Lelandais-Briere C."/>
            <person name="Owens G.L."/>
            <person name="Carrere S."/>
            <person name="Mayjonade B."/>
            <person name="Legrand L."/>
            <person name="Gill N."/>
            <person name="Kane N.C."/>
            <person name="Bowers J.E."/>
            <person name="Hubner S."/>
            <person name="Bellec A."/>
            <person name="Berard A."/>
            <person name="Berges H."/>
            <person name="Blanchet N."/>
            <person name="Boniface M.C."/>
            <person name="Brunel D."/>
            <person name="Catrice O."/>
            <person name="Chaidir N."/>
            <person name="Claudel C."/>
            <person name="Donnadieu C."/>
            <person name="Faraut T."/>
            <person name="Fievet G."/>
            <person name="Helmstetter N."/>
            <person name="King M."/>
            <person name="Knapp S.J."/>
            <person name="Lai Z."/>
            <person name="Le Paslier M.C."/>
            <person name="Lippi Y."/>
            <person name="Lorenzon L."/>
            <person name="Mandel J.R."/>
            <person name="Marage G."/>
            <person name="Marchand G."/>
            <person name="Marquand E."/>
            <person name="Bret-Mestries E."/>
            <person name="Morien E."/>
            <person name="Nambeesan S."/>
            <person name="Nguyen T."/>
            <person name="Pegot-Espagnet P."/>
            <person name="Pouilly N."/>
            <person name="Raftis F."/>
            <person name="Sallet E."/>
            <person name="Schiex T."/>
            <person name="Thomas J."/>
            <person name="Vandecasteele C."/>
            <person name="Vares D."/>
            <person name="Vear F."/>
            <person name="Vautrin S."/>
            <person name="Crespi M."/>
            <person name="Mangin B."/>
            <person name="Burke J.M."/>
            <person name="Salse J."/>
            <person name="Munos S."/>
            <person name="Vincourt P."/>
            <person name="Rieseberg L.H."/>
            <person name="Langlade N.B."/>
        </authorList>
    </citation>
    <scope>NUCLEOTIDE SEQUENCE [LARGE SCALE GENOMIC DNA]</scope>
    <source>
        <strain evidence="2">cv. SF193</strain>
    </source>
</reference>
<proteinExistence type="predicted"/>
<dbReference type="Proteomes" id="UP000215914">
    <property type="component" value="Chromosome 10"/>
</dbReference>
<evidence type="ECO:0000313" key="2">
    <source>
        <dbReference type="Proteomes" id="UP000215914"/>
    </source>
</evidence>
<keyword evidence="2" id="KW-1185">Reference proteome</keyword>
<name>A0A251TN99_HELAN</name>
<organism evidence="1 2">
    <name type="scientific">Helianthus annuus</name>
    <name type="common">Common sunflower</name>
    <dbReference type="NCBI Taxonomy" id="4232"/>
    <lineage>
        <taxon>Eukaryota</taxon>
        <taxon>Viridiplantae</taxon>
        <taxon>Streptophyta</taxon>
        <taxon>Embryophyta</taxon>
        <taxon>Tracheophyta</taxon>
        <taxon>Spermatophyta</taxon>
        <taxon>Magnoliopsida</taxon>
        <taxon>eudicotyledons</taxon>
        <taxon>Gunneridae</taxon>
        <taxon>Pentapetalae</taxon>
        <taxon>asterids</taxon>
        <taxon>campanulids</taxon>
        <taxon>Asterales</taxon>
        <taxon>Asteraceae</taxon>
        <taxon>Asteroideae</taxon>
        <taxon>Heliantheae alliance</taxon>
        <taxon>Heliantheae</taxon>
        <taxon>Helianthus</taxon>
    </lineage>
</organism>
<dbReference type="InParanoid" id="A0A251TN99"/>